<dbReference type="GO" id="GO:0022857">
    <property type="term" value="F:transmembrane transporter activity"/>
    <property type="evidence" value="ECO:0007669"/>
    <property type="project" value="InterPro"/>
</dbReference>
<dbReference type="SUPFAM" id="SSF103473">
    <property type="entry name" value="MFS general substrate transporter"/>
    <property type="match status" value="1"/>
</dbReference>
<feature type="transmembrane region" description="Helical" evidence="2">
    <location>
        <begin position="379"/>
        <end position="399"/>
    </location>
</feature>
<dbReference type="AlphaFoldDB" id="A0A2V5KI07"/>
<dbReference type="CDD" id="cd06174">
    <property type="entry name" value="MFS"/>
    <property type="match status" value="1"/>
</dbReference>
<dbReference type="EMBL" id="QJVJ01000006">
    <property type="protein sequence ID" value="PYI54060.1"/>
    <property type="molecule type" value="Genomic_DNA"/>
</dbReference>
<sequence length="403" mass="42673">MKIVESLANATMFTTYAIYYVAELRLSPFELLLVGTALEATVLLFEGITGVVADTYGRRLSVLSGVFALGAGFVLQGLVPWLDSPAPAVPALAWILVSQVVCGIGYTLISGAETAWIVDEAGEADVGRLFMRVKRLSLIATLAGIALSVGLSTVAPNVPYVVGGLLYAGLGFFLVARMTETNFVPAERVAGASPFRDMKTTWLTGVNAVRHRPVLIAIVVVTLFGGAASEGYDRLWEAHMIGGIGFPDGVPLSMAAWFGVISVLVTVLSLIAVRIAERRLDMDNTRHIVTSMFVLTGLRIAAIASFALSPGFAWAFGSVLALGVIRSLSGPIYDTWLNQNIESKVRATVLSMMGQSDALGQTAGGPLVGLVGSRYSVRASLLAAAALLSPLLIVFGRVLRKRK</sequence>
<dbReference type="GO" id="GO:0005886">
    <property type="term" value="C:plasma membrane"/>
    <property type="evidence" value="ECO:0007669"/>
    <property type="project" value="UniProtKB-SubCell"/>
</dbReference>
<organism evidence="3 4">
    <name type="scientific">Paenibacillus flagellatus</name>
    <dbReference type="NCBI Taxonomy" id="2211139"/>
    <lineage>
        <taxon>Bacteria</taxon>
        <taxon>Bacillati</taxon>
        <taxon>Bacillota</taxon>
        <taxon>Bacilli</taxon>
        <taxon>Bacillales</taxon>
        <taxon>Paenibacillaceae</taxon>
        <taxon>Paenibacillus</taxon>
    </lineage>
</organism>
<dbReference type="InterPro" id="IPR036259">
    <property type="entry name" value="MFS_trans_sf"/>
</dbReference>
<feature type="transmembrane region" description="Helical" evidence="2">
    <location>
        <begin position="136"/>
        <end position="154"/>
    </location>
</feature>
<evidence type="ECO:0000313" key="3">
    <source>
        <dbReference type="EMBL" id="PYI54060.1"/>
    </source>
</evidence>
<evidence type="ECO:0000313" key="4">
    <source>
        <dbReference type="Proteomes" id="UP000247476"/>
    </source>
</evidence>
<feature type="transmembrane region" description="Helical" evidence="2">
    <location>
        <begin position="60"/>
        <end position="79"/>
    </location>
</feature>
<dbReference type="OrthoDB" id="9816124at2"/>
<dbReference type="Gene3D" id="1.20.1250.20">
    <property type="entry name" value="MFS general substrate transporter like domains"/>
    <property type="match status" value="1"/>
</dbReference>
<dbReference type="PANTHER" id="PTHR23530:SF1">
    <property type="entry name" value="PERMEASE, MAJOR FACILITATOR SUPERFAMILY-RELATED"/>
    <property type="match status" value="1"/>
</dbReference>
<feature type="transmembrane region" description="Helical" evidence="2">
    <location>
        <begin position="91"/>
        <end position="109"/>
    </location>
</feature>
<evidence type="ECO:0000256" key="1">
    <source>
        <dbReference type="ARBA" id="ARBA00004651"/>
    </source>
</evidence>
<feature type="transmembrane region" description="Helical" evidence="2">
    <location>
        <begin position="252"/>
        <end position="276"/>
    </location>
</feature>
<proteinExistence type="predicted"/>
<keyword evidence="2" id="KW-1133">Transmembrane helix</keyword>
<comment type="caution">
    <text evidence="3">The sequence shown here is derived from an EMBL/GenBank/DDBJ whole genome shotgun (WGS) entry which is preliminary data.</text>
</comment>
<comment type="subcellular location">
    <subcellularLocation>
        <location evidence="1">Cell membrane</location>
        <topology evidence="1">Multi-pass membrane protein</topology>
    </subcellularLocation>
</comment>
<keyword evidence="2" id="KW-0812">Transmembrane</keyword>
<dbReference type="InterPro" id="IPR053160">
    <property type="entry name" value="MFS_DHA3_Transporter"/>
</dbReference>
<dbReference type="InterPro" id="IPR011701">
    <property type="entry name" value="MFS"/>
</dbReference>
<evidence type="ECO:0000256" key="2">
    <source>
        <dbReference type="SAM" id="Phobius"/>
    </source>
</evidence>
<feature type="transmembrane region" description="Helical" evidence="2">
    <location>
        <begin position="31"/>
        <end position="53"/>
    </location>
</feature>
<keyword evidence="2" id="KW-0472">Membrane</keyword>
<feature type="transmembrane region" description="Helical" evidence="2">
    <location>
        <begin position="288"/>
        <end position="308"/>
    </location>
</feature>
<dbReference type="Proteomes" id="UP000247476">
    <property type="component" value="Unassembled WGS sequence"/>
</dbReference>
<gene>
    <name evidence="3" type="ORF">DLM86_14575</name>
</gene>
<accession>A0A2V5KI07</accession>
<feature type="transmembrane region" description="Helical" evidence="2">
    <location>
        <begin position="214"/>
        <end position="232"/>
    </location>
</feature>
<dbReference type="PANTHER" id="PTHR23530">
    <property type="entry name" value="TRANSPORT PROTEIN-RELATED"/>
    <property type="match status" value="1"/>
</dbReference>
<keyword evidence="4" id="KW-1185">Reference proteome</keyword>
<reference evidence="3 4" key="1">
    <citation type="submission" date="2018-05" db="EMBL/GenBank/DDBJ databases">
        <title>Paenibacillus flagellatus sp. nov., isolated from selenium mineral soil.</title>
        <authorList>
            <person name="Dai X."/>
        </authorList>
    </citation>
    <scope>NUCLEOTIDE SEQUENCE [LARGE SCALE GENOMIC DNA]</scope>
    <source>
        <strain evidence="3 4">DXL2</strain>
    </source>
</reference>
<feature type="transmembrane region" description="Helical" evidence="2">
    <location>
        <begin position="160"/>
        <end position="178"/>
    </location>
</feature>
<protein>
    <submittedName>
        <fullName evidence="3">MFS transporter</fullName>
    </submittedName>
</protein>
<dbReference type="Pfam" id="PF07690">
    <property type="entry name" value="MFS_1"/>
    <property type="match status" value="1"/>
</dbReference>
<name>A0A2V5KI07_9BACL</name>